<feature type="signal peptide" evidence="3">
    <location>
        <begin position="1"/>
        <end position="21"/>
    </location>
</feature>
<dbReference type="GeneTree" id="ENSGT00390000008862"/>
<dbReference type="Gene3D" id="2.60.40.10">
    <property type="entry name" value="Immunoglobulins"/>
    <property type="match status" value="1"/>
</dbReference>
<dbReference type="PANTHER" id="PTHR36859">
    <property type="entry name" value="PROTEIN HIDE1"/>
    <property type="match status" value="1"/>
</dbReference>
<dbReference type="FunCoup" id="F6R0E1">
    <property type="interactions" value="18"/>
</dbReference>
<dbReference type="InterPro" id="IPR036179">
    <property type="entry name" value="Ig-like_dom_sf"/>
</dbReference>
<feature type="domain" description="C19orf38 Ig" evidence="4">
    <location>
        <begin position="30"/>
        <end position="110"/>
    </location>
</feature>
<organism evidence="5 6">
    <name type="scientific">Ornithorhynchus anatinus</name>
    <name type="common">Duckbill platypus</name>
    <dbReference type="NCBI Taxonomy" id="9258"/>
    <lineage>
        <taxon>Eukaryota</taxon>
        <taxon>Metazoa</taxon>
        <taxon>Chordata</taxon>
        <taxon>Craniata</taxon>
        <taxon>Vertebrata</taxon>
        <taxon>Euteleostomi</taxon>
        <taxon>Mammalia</taxon>
        <taxon>Monotremata</taxon>
        <taxon>Ornithorhynchidae</taxon>
        <taxon>Ornithorhynchus</taxon>
    </lineage>
</organism>
<dbReference type="Proteomes" id="UP000002279">
    <property type="component" value="Chromosome X2"/>
</dbReference>
<proteinExistence type="predicted"/>
<dbReference type="InterPro" id="IPR041066">
    <property type="entry name" value="C19orf38_Ig"/>
</dbReference>
<keyword evidence="2" id="KW-0812">Transmembrane</keyword>
<dbReference type="InterPro" id="IPR040438">
    <property type="entry name" value="HIDE1"/>
</dbReference>
<dbReference type="SUPFAM" id="SSF48726">
    <property type="entry name" value="Immunoglobulin"/>
    <property type="match status" value="1"/>
</dbReference>
<reference evidence="5" key="3">
    <citation type="submission" date="2025-09" db="UniProtKB">
        <authorList>
            <consortium name="Ensembl"/>
        </authorList>
    </citation>
    <scope>IDENTIFICATION</scope>
    <source>
        <strain evidence="5">Glennie</strain>
    </source>
</reference>
<dbReference type="eggNOG" id="ENOG502S4F6">
    <property type="taxonomic scope" value="Eukaryota"/>
</dbReference>
<keyword evidence="2" id="KW-0472">Membrane</keyword>
<accession>F6R0E1</accession>
<evidence type="ECO:0000313" key="6">
    <source>
        <dbReference type="Proteomes" id="UP000002279"/>
    </source>
</evidence>
<feature type="chain" id="PRO_5027930418" description="C19orf38 Ig domain-containing protein" evidence="3">
    <location>
        <begin position="22"/>
        <end position="216"/>
    </location>
</feature>
<dbReference type="OMA" id="NFLGANF"/>
<evidence type="ECO:0000259" key="4">
    <source>
        <dbReference type="Pfam" id="PF17737"/>
    </source>
</evidence>
<feature type="compositionally biased region" description="Polar residues" evidence="1">
    <location>
        <begin position="178"/>
        <end position="189"/>
    </location>
</feature>
<reference evidence="5" key="2">
    <citation type="submission" date="2025-08" db="UniProtKB">
        <authorList>
            <consortium name="Ensembl"/>
        </authorList>
    </citation>
    <scope>IDENTIFICATION</scope>
    <source>
        <strain evidence="5">Glennie</strain>
    </source>
</reference>
<dbReference type="HOGENOM" id="CLU_088804_0_0_1"/>
<sequence length="216" mass="23239">MPWRILVLVAGFLAIPAPSISLTSRAGDDGGDSISIQCVAPEGLKGATFILFKGEEAVQTVQAPETQPGINITLTNSSREALGQYRCQYVVIGEVGKQFSNLSEPGNITFTVPLWVLPVSLSLAGALILIVILVVVIVVIRRGTWISGGSSLFVNHRVDILFLFQLPKKMAPEDMDTTLESFTSSSTGPESLVPKKRPMSTSSPETPEFTTFRSSE</sequence>
<feature type="compositionally biased region" description="Low complexity" evidence="1">
    <location>
        <begin position="200"/>
        <end position="216"/>
    </location>
</feature>
<keyword evidence="6" id="KW-1185">Reference proteome</keyword>
<name>F6R0E1_ORNAN</name>
<keyword evidence="3" id="KW-0732">Signal</keyword>
<dbReference type="PANTHER" id="PTHR36859:SF1">
    <property type="entry name" value="PROTEIN HIDE1"/>
    <property type="match status" value="1"/>
</dbReference>
<reference evidence="5 6" key="1">
    <citation type="journal article" date="2008" name="Nature">
        <title>Genome analysis of the platypus reveals unique signatures of evolution.</title>
        <authorList>
            <person name="Warren W.C."/>
            <person name="Hillier L.W."/>
            <person name="Marshall Graves J.A."/>
            <person name="Birney E."/>
            <person name="Ponting C.P."/>
            <person name="Grutzner F."/>
            <person name="Belov K."/>
            <person name="Miller W."/>
            <person name="Clarke L."/>
            <person name="Chinwalla A.T."/>
            <person name="Yang S.P."/>
            <person name="Heger A."/>
            <person name="Locke D.P."/>
            <person name="Miethke P."/>
            <person name="Waters P.D."/>
            <person name="Veyrunes F."/>
            <person name="Fulton L."/>
            <person name="Fulton B."/>
            <person name="Graves T."/>
            <person name="Wallis J."/>
            <person name="Puente X.S."/>
            <person name="Lopez-Otin C."/>
            <person name="Ordonez G.R."/>
            <person name="Eichler E.E."/>
            <person name="Chen L."/>
            <person name="Cheng Z."/>
            <person name="Deakin J.E."/>
            <person name="Alsop A."/>
            <person name="Thompson K."/>
            <person name="Kirby P."/>
            <person name="Papenfuss A.T."/>
            <person name="Wakefield M.J."/>
            <person name="Olender T."/>
            <person name="Lancet D."/>
            <person name="Huttley G.A."/>
            <person name="Smit A.F."/>
            <person name="Pask A."/>
            <person name="Temple-Smith P."/>
            <person name="Batzer M.A."/>
            <person name="Walker J.A."/>
            <person name="Konkel M.K."/>
            <person name="Harris R.S."/>
            <person name="Whittington C.M."/>
            <person name="Wong E.S."/>
            <person name="Gemmell N.J."/>
            <person name="Buschiazzo E."/>
            <person name="Vargas Jentzsch I.M."/>
            <person name="Merkel A."/>
            <person name="Schmitz J."/>
            <person name="Zemann A."/>
            <person name="Churakov G."/>
            <person name="Kriegs J.O."/>
            <person name="Brosius J."/>
            <person name="Murchison E.P."/>
            <person name="Sachidanandam R."/>
            <person name="Smith C."/>
            <person name="Hannon G.J."/>
            <person name="Tsend-Ayush E."/>
            <person name="McMillan D."/>
            <person name="Attenborough R."/>
            <person name="Rens W."/>
            <person name="Ferguson-Smith M."/>
            <person name="Lefevre C.M."/>
            <person name="Sharp J.A."/>
            <person name="Nicholas K.R."/>
            <person name="Ray D.A."/>
            <person name="Kube M."/>
            <person name="Reinhardt R."/>
            <person name="Pringle T.H."/>
            <person name="Taylor J."/>
            <person name="Jones R.C."/>
            <person name="Nixon B."/>
            <person name="Dacheux J.L."/>
            <person name="Niwa H."/>
            <person name="Sekita Y."/>
            <person name="Huang X."/>
            <person name="Stark A."/>
            <person name="Kheradpour P."/>
            <person name="Kellis M."/>
            <person name="Flicek P."/>
            <person name="Chen Y."/>
            <person name="Webber C."/>
            <person name="Hardison R."/>
            <person name="Nelson J."/>
            <person name="Hallsworth-Pepin K."/>
            <person name="Delehaunty K."/>
            <person name="Markovic C."/>
            <person name="Minx P."/>
            <person name="Feng Y."/>
            <person name="Kremitzki C."/>
            <person name="Mitreva M."/>
            <person name="Glasscock J."/>
            <person name="Wylie T."/>
            <person name="Wohldmann P."/>
            <person name="Thiru P."/>
            <person name="Nhan M.N."/>
            <person name="Pohl C.S."/>
            <person name="Smith S.M."/>
            <person name="Hou S."/>
            <person name="Nefedov M."/>
            <person name="de Jong P.J."/>
            <person name="Renfree M.B."/>
            <person name="Mardis E.R."/>
            <person name="Wilson R.K."/>
        </authorList>
    </citation>
    <scope>NUCLEOTIDE SEQUENCE [LARGE SCALE GENOMIC DNA]</scope>
    <source>
        <strain evidence="5 6">Glennie</strain>
    </source>
</reference>
<evidence type="ECO:0000256" key="2">
    <source>
        <dbReference type="SAM" id="Phobius"/>
    </source>
</evidence>
<evidence type="ECO:0000256" key="3">
    <source>
        <dbReference type="SAM" id="SignalP"/>
    </source>
</evidence>
<feature type="region of interest" description="Disordered" evidence="1">
    <location>
        <begin position="177"/>
        <end position="216"/>
    </location>
</feature>
<dbReference type="InParanoid" id="F6R0E1"/>
<keyword evidence="2" id="KW-1133">Transmembrane helix</keyword>
<dbReference type="InterPro" id="IPR013783">
    <property type="entry name" value="Ig-like_fold"/>
</dbReference>
<dbReference type="Bgee" id="ENSOANG00000009834">
    <property type="expression patterns" value="Expressed in ovary and 7 other cell types or tissues"/>
</dbReference>
<dbReference type="Ensembl" id="ENSOANT00000015596.3">
    <property type="protein sequence ID" value="ENSOANP00000015593.3"/>
    <property type="gene ID" value="ENSOANG00000009834.3"/>
</dbReference>
<feature type="transmembrane region" description="Helical" evidence="2">
    <location>
        <begin position="115"/>
        <end position="140"/>
    </location>
</feature>
<dbReference type="AlphaFoldDB" id="F6R0E1"/>
<dbReference type="Pfam" id="PF17737">
    <property type="entry name" value="Ig_C19orf38"/>
    <property type="match status" value="1"/>
</dbReference>
<protein>
    <recommendedName>
        <fullName evidence="4">C19orf38 Ig domain-containing protein</fullName>
    </recommendedName>
</protein>
<evidence type="ECO:0000256" key="1">
    <source>
        <dbReference type="SAM" id="MobiDB-lite"/>
    </source>
</evidence>
<evidence type="ECO:0000313" key="5">
    <source>
        <dbReference type="Ensembl" id="ENSOANP00000015593.3"/>
    </source>
</evidence>